<sequence>MKKHIFIITLFVFYNFHAQSGFETIFLADKNDSKKIISSYFAPRIEGYLSGLNNGWFYSAKSHKPFGFDFSVNLVNVIYTNDDEVFNTENLSSLNLPSGSLIGTTSLGEKTTTPFSVTKTVNGNNVTANGIFNGGTDGSFFNKTSSIPIAQIGVGISNGFDLMLRLTPEIKLNNGNESLSVLGFGCKKEVTNWFPKSTKLPLHLSIIAGYTLMTANYGIENKSFPSGNESGIQVQNAISEFSLRSFTLQTIGSLEWNTFSFFGSIGYYNGNSNFRTTGNFKAKYKGAINPEIEDLDIPQDIKFNVSNFSATIGSRINLRYFKIFGSFSIQEFKTTSLGIAFSIK</sequence>
<accession>A0A2U2JEA9</accession>
<reference evidence="1 2" key="1">
    <citation type="submission" date="2018-05" db="EMBL/GenBank/DDBJ databases">
        <title>Polaribacter aquimarinus sp. nov., isolated from sediment in a sediment of sea.</title>
        <authorList>
            <person name="Lu D."/>
        </authorList>
    </citation>
    <scope>NUCLEOTIDE SEQUENCE [LARGE SCALE GENOMIC DNA]</scope>
    <source>
        <strain evidence="1 2">ZY113</strain>
    </source>
</reference>
<organism evidence="1 2">
    <name type="scientific">Polaribacter aquimarinus</name>
    <dbReference type="NCBI Taxonomy" id="2100726"/>
    <lineage>
        <taxon>Bacteria</taxon>
        <taxon>Pseudomonadati</taxon>
        <taxon>Bacteroidota</taxon>
        <taxon>Flavobacteriia</taxon>
        <taxon>Flavobacteriales</taxon>
        <taxon>Flavobacteriaceae</taxon>
    </lineage>
</organism>
<dbReference type="OrthoDB" id="9775382at2"/>
<evidence type="ECO:0000313" key="1">
    <source>
        <dbReference type="EMBL" id="PWG06601.1"/>
    </source>
</evidence>
<gene>
    <name evidence="1" type="ORF">DIS07_01835</name>
</gene>
<dbReference type="InterPro" id="IPR046495">
    <property type="entry name" value="DUF6588"/>
</dbReference>
<dbReference type="RefSeq" id="WP_109403509.1">
    <property type="nucleotide sequence ID" value="NZ_QFFG01000001.1"/>
</dbReference>
<keyword evidence="2" id="KW-1185">Reference proteome</keyword>
<name>A0A2U2JEA9_9FLAO</name>
<proteinExistence type="predicted"/>
<dbReference type="AlphaFoldDB" id="A0A2U2JEA9"/>
<comment type="caution">
    <text evidence="1">The sequence shown here is derived from an EMBL/GenBank/DDBJ whole genome shotgun (WGS) entry which is preliminary data.</text>
</comment>
<protein>
    <submittedName>
        <fullName evidence="1">Uncharacterized protein</fullName>
    </submittedName>
</protein>
<evidence type="ECO:0000313" key="2">
    <source>
        <dbReference type="Proteomes" id="UP000245670"/>
    </source>
</evidence>
<dbReference type="Pfam" id="PF20230">
    <property type="entry name" value="DUF6588"/>
    <property type="match status" value="1"/>
</dbReference>
<dbReference type="EMBL" id="QFFG01000001">
    <property type="protein sequence ID" value="PWG06601.1"/>
    <property type="molecule type" value="Genomic_DNA"/>
</dbReference>
<dbReference type="Proteomes" id="UP000245670">
    <property type="component" value="Unassembled WGS sequence"/>
</dbReference>